<accession>A0A510JHD9</accession>
<dbReference type="AlphaFoldDB" id="A0A510JHD9"/>
<dbReference type="RefSeq" id="WP_269472255.1">
    <property type="nucleotide sequence ID" value="NZ_AP019823.1"/>
</dbReference>
<name>A0A510JHD9_9FUSO</name>
<dbReference type="KEGG" id="lhf:JCM16775_1403"/>
<keyword evidence="2" id="KW-1185">Reference proteome</keyword>
<organism evidence="1 2">
    <name type="scientific">Leptotrichia hofstadii</name>
    <dbReference type="NCBI Taxonomy" id="157688"/>
    <lineage>
        <taxon>Bacteria</taxon>
        <taxon>Fusobacteriati</taxon>
        <taxon>Fusobacteriota</taxon>
        <taxon>Fusobacteriia</taxon>
        <taxon>Fusobacteriales</taxon>
        <taxon>Leptotrichiaceae</taxon>
        <taxon>Leptotrichia</taxon>
    </lineage>
</organism>
<proteinExistence type="predicted"/>
<evidence type="ECO:0000313" key="2">
    <source>
        <dbReference type="Proteomes" id="UP000321892"/>
    </source>
</evidence>
<protein>
    <submittedName>
        <fullName evidence="1">Uncharacterized protein</fullName>
    </submittedName>
</protein>
<dbReference type="EMBL" id="AP019823">
    <property type="protein sequence ID" value="BBM38694.1"/>
    <property type="molecule type" value="Genomic_DNA"/>
</dbReference>
<dbReference type="Proteomes" id="UP000321892">
    <property type="component" value="Chromosome"/>
</dbReference>
<reference evidence="1 2" key="1">
    <citation type="submission" date="2019-07" db="EMBL/GenBank/DDBJ databases">
        <title>Complete Genome Sequence of Leptotrichia hofstadii Strain JCM16775.</title>
        <authorList>
            <person name="Watanabe S."/>
            <person name="Cui L."/>
        </authorList>
    </citation>
    <scope>NUCLEOTIDE SEQUENCE [LARGE SCALE GENOMIC DNA]</scope>
    <source>
        <strain evidence="1 2">JCM16775</strain>
    </source>
</reference>
<sequence length="43" mass="4824">MNEKIMDRIMIAEYFLASETAIACGIVRIEIIGMLPIKIGKIN</sequence>
<evidence type="ECO:0000313" key="1">
    <source>
        <dbReference type="EMBL" id="BBM38694.1"/>
    </source>
</evidence>
<gene>
    <name evidence="1" type="ORF">JCM16775_1403</name>
</gene>